<gene>
    <name evidence="2" type="primary">ppaA</name>
    <name evidence="2" type="ORF">KIN_17030</name>
</gene>
<dbReference type="SUPFAM" id="SSF52242">
    <property type="entry name" value="Cobalamin (vitamin B12)-binding domain"/>
    <property type="match status" value="1"/>
</dbReference>
<reference evidence="2 3" key="1">
    <citation type="submission" date="2019-12" db="EMBL/GenBank/DDBJ databases">
        <title>Litoreibacter badius sp. nov., a novel bacteriochlorophyll a-containing bacterium in the genus Litoreibacter.</title>
        <authorList>
            <person name="Kanamuro M."/>
            <person name="Takabe Y."/>
            <person name="Mori K."/>
            <person name="Takaichi S."/>
            <person name="Hanada S."/>
        </authorList>
    </citation>
    <scope>NUCLEOTIDE SEQUENCE [LARGE SCALE GENOMIC DNA]</scope>
    <source>
        <strain evidence="2 3">K6</strain>
    </source>
</reference>
<dbReference type="GO" id="GO:0046872">
    <property type="term" value="F:metal ion binding"/>
    <property type="evidence" value="ECO:0007669"/>
    <property type="project" value="InterPro"/>
</dbReference>
<dbReference type="RefSeq" id="WP_159805958.1">
    <property type="nucleotide sequence ID" value="NZ_BLJE01000002.1"/>
</dbReference>
<name>A0A6N6JGW4_9RHOB</name>
<dbReference type="PROSITE" id="PS51332">
    <property type="entry name" value="B12_BINDING"/>
    <property type="match status" value="1"/>
</dbReference>
<proteinExistence type="predicted"/>
<dbReference type="InterPro" id="IPR036724">
    <property type="entry name" value="Cobalamin-bd_sf"/>
</dbReference>
<comment type="caution">
    <text evidence="2">The sequence shown here is derived from an EMBL/GenBank/DDBJ whole genome shotgun (WGS) entry which is preliminary data.</text>
</comment>
<dbReference type="Proteomes" id="UP000436822">
    <property type="component" value="Unassembled WGS sequence"/>
</dbReference>
<protein>
    <recommendedName>
        <fullName evidence="1">B12-binding domain-containing protein</fullName>
    </recommendedName>
</protein>
<dbReference type="OrthoDB" id="5498228at2"/>
<accession>A0A6N6JGW4</accession>
<keyword evidence="3" id="KW-1185">Reference proteome</keyword>
<dbReference type="GO" id="GO:0031419">
    <property type="term" value="F:cobalamin binding"/>
    <property type="evidence" value="ECO:0007669"/>
    <property type="project" value="InterPro"/>
</dbReference>
<dbReference type="AlphaFoldDB" id="A0A6N6JGW4"/>
<evidence type="ECO:0000313" key="3">
    <source>
        <dbReference type="Proteomes" id="UP000436822"/>
    </source>
</evidence>
<sequence>MTLMFETKNGEAGWHQRSSVEELAAQALRVVSSKQCNPNAKGVDPRTEALAMSVVADDPNLRRATMSELMESGVSPNAFIHHFAGDAARYLGQLWSDNHVSFADVTIGTARIQEMVRQLVARRAPNRTDAGPKVLIAVPLTEDHVLGGLIAADAFDALGCMTRVMIGRSNTDIARIAKAEQFSMIGLSISSKRTVSGARQLIKELRDTVINRVPIVLSIGTMTDDDEIKALTGADIVTSDPRAAVAFCNLRNLVVG</sequence>
<dbReference type="InterPro" id="IPR006158">
    <property type="entry name" value="Cobalamin-bd"/>
</dbReference>
<feature type="domain" description="B12-binding" evidence="1">
    <location>
        <begin position="131"/>
        <end position="256"/>
    </location>
</feature>
<organism evidence="2 3">
    <name type="scientific">Litoreibacter roseus</name>
    <dbReference type="NCBI Taxonomy" id="2601869"/>
    <lineage>
        <taxon>Bacteria</taxon>
        <taxon>Pseudomonadati</taxon>
        <taxon>Pseudomonadota</taxon>
        <taxon>Alphaproteobacteria</taxon>
        <taxon>Rhodobacterales</taxon>
        <taxon>Roseobacteraceae</taxon>
        <taxon>Litoreibacter</taxon>
    </lineage>
</organism>
<evidence type="ECO:0000313" key="2">
    <source>
        <dbReference type="EMBL" id="GFE64629.1"/>
    </source>
</evidence>
<evidence type="ECO:0000259" key="1">
    <source>
        <dbReference type="PROSITE" id="PS51332"/>
    </source>
</evidence>
<dbReference type="EMBL" id="BLJE01000002">
    <property type="protein sequence ID" value="GFE64629.1"/>
    <property type="molecule type" value="Genomic_DNA"/>
</dbReference>
<dbReference type="Gene3D" id="3.40.50.280">
    <property type="entry name" value="Cobalamin-binding domain"/>
    <property type="match status" value="1"/>
</dbReference>